<keyword evidence="3" id="KW-1185">Reference proteome</keyword>
<accession>A0AAW4XW16</accession>
<keyword evidence="1" id="KW-0812">Transmembrane</keyword>
<evidence type="ECO:0000313" key="3">
    <source>
        <dbReference type="Proteomes" id="UP001199260"/>
    </source>
</evidence>
<feature type="transmembrane region" description="Helical" evidence="1">
    <location>
        <begin position="41"/>
        <end position="65"/>
    </location>
</feature>
<evidence type="ECO:0000313" key="2">
    <source>
        <dbReference type="EMBL" id="MCD2164856.1"/>
    </source>
</evidence>
<comment type="caution">
    <text evidence="2">The sequence shown here is derived from an EMBL/GenBank/DDBJ whole genome shotgun (WGS) entry which is preliminary data.</text>
</comment>
<dbReference type="RefSeq" id="WP_230772923.1">
    <property type="nucleotide sequence ID" value="NZ_JAJNCT010000006.1"/>
</dbReference>
<organism evidence="2 3">
    <name type="scientific">Comamonas koreensis</name>
    <dbReference type="NCBI Taxonomy" id="160825"/>
    <lineage>
        <taxon>Bacteria</taxon>
        <taxon>Pseudomonadati</taxon>
        <taxon>Pseudomonadota</taxon>
        <taxon>Betaproteobacteria</taxon>
        <taxon>Burkholderiales</taxon>
        <taxon>Comamonadaceae</taxon>
        <taxon>Comamonas</taxon>
    </lineage>
</organism>
<feature type="transmembrane region" description="Helical" evidence="1">
    <location>
        <begin position="86"/>
        <end position="110"/>
    </location>
</feature>
<keyword evidence="1" id="KW-0472">Membrane</keyword>
<dbReference type="EMBL" id="JAJNCT010000006">
    <property type="protein sequence ID" value="MCD2164856.1"/>
    <property type="molecule type" value="Genomic_DNA"/>
</dbReference>
<evidence type="ECO:0000256" key="1">
    <source>
        <dbReference type="SAM" id="Phobius"/>
    </source>
</evidence>
<reference evidence="2 3" key="1">
    <citation type="submission" date="2021-11" db="EMBL/GenBank/DDBJ databases">
        <title>Genome sequence.</title>
        <authorList>
            <person name="Sun Q."/>
        </authorList>
    </citation>
    <scope>NUCLEOTIDE SEQUENCE [LARGE SCALE GENOMIC DNA]</scope>
    <source>
        <strain evidence="2 3">KCTC 12005</strain>
    </source>
</reference>
<protein>
    <submittedName>
        <fullName evidence="2">Uncharacterized protein</fullName>
    </submittedName>
</protein>
<feature type="transmembrane region" description="Helical" evidence="1">
    <location>
        <begin position="116"/>
        <end position="132"/>
    </location>
</feature>
<proteinExistence type="predicted"/>
<dbReference type="AlphaFoldDB" id="A0AAW4XW16"/>
<gene>
    <name evidence="2" type="ORF">LPW39_06880</name>
</gene>
<dbReference type="Proteomes" id="UP001199260">
    <property type="component" value="Unassembled WGS sequence"/>
</dbReference>
<sequence length="142" mass="15767">MQRHASNPPDILLIGYIRDRALQQLASHLPMASPLNHRKGISSTMSLVTDLLAGVAEFFADVWLFRRQRQKRGHAERPIADDAMAVAHFDVVALLWIALVCVGLMFLLIFGFGVPVVWGVGIGVVVAAVWGYRKYAQMLRDA</sequence>
<keyword evidence="1" id="KW-1133">Transmembrane helix</keyword>
<name>A0AAW4XW16_9BURK</name>